<evidence type="ECO:0000313" key="1">
    <source>
        <dbReference type="EMBL" id="THH33740.1"/>
    </source>
</evidence>
<dbReference type="Proteomes" id="UP000308730">
    <property type="component" value="Unassembled WGS sequence"/>
</dbReference>
<reference evidence="1 2" key="1">
    <citation type="submission" date="2019-02" db="EMBL/GenBank/DDBJ databases">
        <title>Genome sequencing of the rare red list fungi Antrodiella citrinella (Flaviporus citrinellus).</title>
        <authorList>
            <person name="Buettner E."/>
            <person name="Kellner H."/>
        </authorList>
    </citation>
    <scope>NUCLEOTIDE SEQUENCE [LARGE SCALE GENOMIC DNA]</scope>
    <source>
        <strain evidence="1 2">DSM 108506</strain>
    </source>
</reference>
<dbReference type="OrthoDB" id="21617at2759"/>
<gene>
    <name evidence="1" type="ORF">EUX98_g471</name>
</gene>
<dbReference type="InterPro" id="IPR018858">
    <property type="entry name" value="DUF2458"/>
</dbReference>
<accession>A0A4S4NCK7</accession>
<sequence>MEEGRVKALLDQLRHSQTQQSVPSSVASLLSQLSAAPPTPAQDLQSCSFQQALPHLARLAQDSHFVAAISAMKIHQTDLERRLFDERRGIQKAQQDRVKKAVTKASITGAGTLTHYEANSMADAFRRELVKFDTERALPAWDALISKQQTELESLGVPAMYLTSFTADRERQQRVVQVLAGMTSE</sequence>
<keyword evidence="2" id="KW-1185">Reference proteome</keyword>
<proteinExistence type="predicted"/>
<dbReference type="Pfam" id="PF10454">
    <property type="entry name" value="DUF2458"/>
    <property type="match status" value="1"/>
</dbReference>
<comment type="caution">
    <text evidence="1">The sequence shown here is derived from an EMBL/GenBank/DDBJ whole genome shotgun (WGS) entry which is preliminary data.</text>
</comment>
<organism evidence="1 2">
    <name type="scientific">Antrodiella citrinella</name>
    <dbReference type="NCBI Taxonomy" id="2447956"/>
    <lineage>
        <taxon>Eukaryota</taxon>
        <taxon>Fungi</taxon>
        <taxon>Dikarya</taxon>
        <taxon>Basidiomycota</taxon>
        <taxon>Agaricomycotina</taxon>
        <taxon>Agaricomycetes</taxon>
        <taxon>Polyporales</taxon>
        <taxon>Steccherinaceae</taxon>
        <taxon>Antrodiella</taxon>
    </lineage>
</organism>
<dbReference type="AlphaFoldDB" id="A0A4S4NCK7"/>
<name>A0A4S4NCK7_9APHY</name>
<protein>
    <submittedName>
        <fullName evidence="1">Uncharacterized protein</fullName>
    </submittedName>
</protein>
<dbReference type="EMBL" id="SGPM01000003">
    <property type="protein sequence ID" value="THH33740.1"/>
    <property type="molecule type" value="Genomic_DNA"/>
</dbReference>
<evidence type="ECO:0000313" key="2">
    <source>
        <dbReference type="Proteomes" id="UP000308730"/>
    </source>
</evidence>